<dbReference type="Gene3D" id="1.25.40.10">
    <property type="entry name" value="Tetratricopeptide repeat domain"/>
    <property type="match status" value="2"/>
</dbReference>
<dbReference type="InterPro" id="IPR019734">
    <property type="entry name" value="TPR_rpt"/>
</dbReference>
<evidence type="ECO:0000313" key="4">
    <source>
        <dbReference type="Proteomes" id="UP001501009"/>
    </source>
</evidence>
<evidence type="ECO:0000256" key="1">
    <source>
        <dbReference type="PROSITE-ProRule" id="PRU00339"/>
    </source>
</evidence>
<dbReference type="PROSITE" id="PS50005">
    <property type="entry name" value="TPR"/>
    <property type="match status" value="1"/>
</dbReference>
<organism evidence="3 4">
    <name type="scientific">Streptomyces coacervatus</name>
    <dbReference type="NCBI Taxonomy" id="647381"/>
    <lineage>
        <taxon>Bacteria</taxon>
        <taxon>Bacillati</taxon>
        <taxon>Actinomycetota</taxon>
        <taxon>Actinomycetes</taxon>
        <taxon>Kitasatosporales</taxon>
        <taxon>Streptomycetaceae</taxon>
        <taxon>Streptomyces</taxon>
    </lineage>
</organism>
<keyword evidence="1" id="KW-0802">TPR repeat</keyword>
<evidence type="ECO:0000256" key="2">
    <source>
        <dbReference type="SAM" id="MobiDB-lite"/>
    </source>
</evidence>
<dbReference type="InterPro" id="IPR047738">
    <property type="entry name" value="SAV_2336-like_N"/>
</dbReference>
<dbReference type="RefSeq" id="WP_275781392.1">
    <property type="nucleotide sequence ID" value="NZ_BAABDE010000029.1"/>
</dbReference>
<dbReference type="SMART" id="SM00028">
    <property type="entry name" value="TPR"/>
    <property type="match status" value="1"/>
</dbReference>
<comment type="caution">
    <text evidence="3">The sequence shown here is derived from an EMBL/GenBank/DDBJ whole genome shotgun (WGS) entry which is preliminary data.</text>
</comment>
<dbReference type="EMBL" id="BAABDE010000029">
    <property type="protein sequence ID" value="GAA3832032.1"/>
    <property type="molecule type" value="Genomic_DNA"/>
</dbReference>
<protein>
    <submittedName>
        <fullName evidence="3">SAV_2336 N-terminal domain-related protein</fullName>
    </submittedName>
</protein>
<feature type="repeat" description="TPR" evidence="1">
    <location>
        <begin position="1058"/>
        <end position="1091"/>
    </location>
</feature>
<evidence type="ECO:0000313" key="3">
    <source>
        <dbReference type="EMBL" id="GAA3832032.1"/>
    </source>
</evidence>
<name>A0ABP7J240_9ACTN</name>
<dbReference type="NCBIfam" id="NF041121">
    <property type="entry name" value="SAV_2336_NTERM"/>
    <property type="match status" value="1"/>
</dbReference>
<gene>
    <name evidence="3" type="ORF">GCM10022403_076510</name>
</gene>
<dbReference type="Proteomes" id="UP001501009">
    <property type="component" value="Unassembled WGS sequence"/>
</dbReference>
<sequence length="1111" mass="120977">MSAQAPDTPAGDVSPELAALVARMRDAGIPPGVEELADALWLARWLPAPPEQARQVLSGTPEFAPPGGGGPEVSLPPGHSTSGVSTTDEGEQPDGARLFAPGAGAGGAAARMAPVRVPAAPALPEPLALQRGLRPLQRYRAPVRPVPRTLDERATAERAAETGLVLPVMRTDRRREARLLLLMDVSTSTVVWQQALDELRQVCERAGAFREVRVQYLHEGPGGLPGCSAAPGRTGPLHAPEQLSDPTGRRLTLVVSDCAGPMWRSGRMQQLLYRWAVTAPVAVVQPLPQRMWLRTHMPARRGLLHRREGPAGTLEFRPDKGRVEPAAVPVPVLALRRTSLEGWARLVSGARGQSLQGAAGWVRADHAAATVPARATEELTGEERVRAFWRPASREARRLAVYLSAVPLYLPVMQLVQHAMLAGTGPEVLSEVLLGGLLRRREDADDPQAVRYDFLPGVAPRLRDRLAVEEAELLFKHLSDYVERKFGRSVRNFPALAGAFLRGAVDPDAGATESSGTDADEPVGLRAFAEVSAEVLRDLGARMPAPPRRAGLNAWELLSKGREALGRFEAEGLTRELDAAVGYLRQALDVAGSGKEKTSAAEELANALLSRWRARGVGEDLRDAWEAVGELVALSSRGSLIRGTVCWIQAIEVGRIGLGFAGVADSLRDWAVIAAHGAYRPQDFALAVLLYVADVDLTTVLEDAGTAPDALGRRQQAAEQLMYVRRTIAEADAAPDEFGPFPVAAPEEWYLAHMHRAIDAAGVRISFPEPERGHLVRGLLWFEVAQEHERRGRETGRPRTKRVVDAAEHAISDLLVAVHDEGMLPAAERCRTWLTVASAAEILQPPRDDGRERRMMVSAVEEALQAAGEDESLLVDCHLWAARIYRERYTKTAEPEQLDRAVEAWTAALPLLGEDDPQRLEALTDLGGGLLVRFRATRSPDDANRAVQVLRTAVDETPPDDSGLAVRRHNLGLAHWARYEDQQILSDLYEAEWILGEAIHGSEEEPTQFLVRCWLDRGGVCLDLHARTREVAQLYSAINYYARALNIAQALGSAELMAQALMNRGRGLEALGSLGEARHHYRQALELTPDTDRSEFLRTALARLDSGTAPE</sequence>
<proteinExistence type="predicted"/>
<dbReference type="InterPro" id="IPR011990">
    <property type="entry name" value="TPR-like_helical_dom_sf"/>
</dbReference>
<accession>A0ABP7J240</accession>
<feature type="region of interest" description="Disordered" evidence="2">
    <location>
        <begin position="57"/>
        <end position="94"/>
    </location>
</feature>
<dbReference type="SUPFAM" id="SSF48452">
    <property type="entry name" value="TPR-like"/>
    <property type="match status" value="1"/>
</dbReference>
<reference evidence="4" key="1">
    <citation type="journal article" date="2019" name="Int. J. Syst. Evol. Microbiol.">
        <title>The Global Catalogue of Microorganisms (GCM) 10K type strain sequencing project: providing services to taxonomists for standard genome sequencing and annotation.</title>
        <authorList>
            <consortium name="The Broad Institute Genomics Platform"/>
            <consortium name="The Broad Institute Genome Sequencing Center for Infectious Disease"/>
            <person name="Wu L."/>
            <person name="Ma J."/>
        </authorList>
    </citation>
    <scope>NUCLEOTIDE SEQUENCE [LARGE SCALE GENOMIC DNA]</scope>
    <source>
        <strain evidence="4">JCM 17138</strain>
    </source>
</reference>
<keyword evidence="4" id="KW-1185">Reference proteome</keyword>